<reference evidence="2" key="2">
    <citation type="journal article" date="2023" name="IMA Fungus">
        <title>Comparative genomic study of the Penicillium genus elucidates a diverse pangenome and 15 lateral gene transfer events.</title>
        <authorList>
            <person name="Petersen C."/>
            <person name="Sorensen T."/>
            <person name="Nielsen M.R."/>
            <person name="Sondergaard T.E."/>
            <person name="Sorensen J.L."/>
            <person name="Fitzpatrick D.A."/>
            <person name="Frisvad J.C."/>
            <person name="Nielsen K.L."/>
        </authorList>
    </citation>
    <scope>NUCLEOTIDE SEQUENCE</scope>
    <source>
        <strain evidence="2">IBT 22155</strain>
    </source>
</reference>
<comment type="caution">
    <text evidence="2">The sequence shown here is derived from an EMBL/GenBank/DDBJ whole genome shotgun (WGS) entry which is preliminary data.</text>
</comment>
<feature type="compositionally biased region" description="Basic and acidic residues" evidence="1">
    <location>
        <begin position="1"/>
        <end position="12"/>
    </location>
</feature>
<evidence type="ECO:0000313" key="2">
    <source>
        <dbReference type="EMBL" id="KAJ5120804.1"/>
    </source>
</evidence>
<proteinExistence type="predicted"/>
<accession>A0A9W9KV22</accession>
<feature type="region of interest" description="Disordered" evidence="1">
    <location>
        <begin position="1"/>
        <end position="25"/>
    </location>
</feature>
<gene>
    <name evidence="2" type="ORF">N7515_010192</name>
</gene>
<dbReference type="RefSeq" id="XP_056517308.1">
    <property type="nucleotide sequence ID" value="XM_056670935.1"/>
</dbReference>
<name>A0A9W9KV22_9EURO</name>
<dbReference type="EMBL" id="JAPQKL010000008">
    <property type="protein sequence ID" value="KAJ5120804.1"/>
    <property type="molecule type" value="Genomic_DNA"/>
</dbReference>
<sequence length="192" mass="21427">MTVEGIHDRDRTQLTAGGTRTGHRRVLPLPDAEDEASPNAAAVILLQQCPNCHLAHSHLEWILNWVHFICQFDTTKFTVFTDGARPNSKYSLMGEKETRQVSTDWALVAINPSRLQTQQHGDCVSGNMPFPYGNNIQFSGAFDRPITEPFFSLELQKSDRSSQITFGTCSELECVMFTQVRGDDGQIAIVPT</sequence>
<protein>
    <submittedName>
        <fullName evidence="2">Uncharacterized protein</fullName>
    </submittedName>
</protein>
<keyword evidence="3" id="KW-1185">Reference proteome</keyword>
<reference evidence="2" key="1">
    <citation type="submission" date="2022-11" db="EMBL/GenBank/DDBJ databases">
        <authorList>
            <person name="Petersen C."/>
        </authorList>
    </citation>
    <scope>NUCLEOTIDE SEQUENCE</scope>
    <source>
        <strain evidence="2">IBT 22155</strain>
    </source>
</reference>
<organism evidence="2 3">
    <name type="scientific">Penicillium bovifimosum</name>
    <dbReference type="NCBI Taxonomy" id="126998"/>
    <lineage>
        <taxon>Eukaryota</taxon>
        <taxon>Fungi</taxon>
        <taxon>Dikarya</taxon>
        <taxon>Ascomycota</taxon>
        <taxon>Pezizomycotina</taxon>
        <taxon>Eurotiomycetes</taxon>
        <taxon>Eurotiomycetidae</taxon>
        <taxon>Eurotiales</taxon>
        <taxon>Aspergillaceae</taxon>
        <taxon>Penicillium</taxon>
    </lineage>
</organism>
<dbReference type="AlphaFoldDB" id="A0A9W9KV22"/>
<dbReference type="GeneID" id="81410106"/>
<evidence type="ECO:0000313" key="3">
    <source>
        <dbReference type="Proteomes" id="UP001149079"/>
    </source>
</evidence>
<dbReference type="OrthoDB" id="5424209at2759"/>
<evidence type="ECO:0000256" key="1">
    <source>
        <dbReference type="SAM" id="MobiDB-lite"/>
    </source>
</evidence>
<dbReference type="Proteomes" id="UP001149079">
    <property type="component" value="Unassembled WGS sequence"/>
</dbReference>